<dbReference type="GO" id="GO:0008443">
    <property type="term" value="F:phosphofructokinase activity"/>
    <property type="evidence" value="ECO:0007669"/>
    <property type="project" value="TreeGrafter"/>
</dbReference>
<dbReference type="GO" id="GO:0005829">
    <property type="term" value="C:cytosol"/>
    <property type="evidence" value="ECO:0007669"/>
    <property type="project" value="TreeGrafter"/>
</dbReference>
<dbReference type="Proteomes" id="UP000075670">
    <property type="component" value="Unassembled WGS sequence"/>
</dbReference>
<organism evidence="2 3">
    <name type="scientific">Moorella mulderi DSM 14980</name>
    <dbReference type="NCBI Taxonomy" id="1122241"/>
    <lineage>
        <taxon>Bacteria</taxon>
        <taxon>Bacillati</taxon>
        <taxon>Bacillota</taxon>
        <taxon>Clostridia</taxon>
        <taxon>Neomoorellales</taxon>
        <taxon>Neomoorellaceae</taxon>
        <taxon>Neomoorella</taxon>
    </lineage>
</organism>
<keyword evidence="2" id="KW-0808">Transferase</keyword>
<reference evidence="2 3" key="1">
    <citation type="submission" date="2016-02" db="EMBL/GenBank/DDBJ databases">
        <title>Genome sequence of Moorella mulderi DSM 14980.</title>
        <authorList>
            <person name="Poehlein A."/>
            <person name="Daniel R."/>
        </authorList>
    </citation>
    <scope>NUCLEOTIDE SEQUENCE [LARGE SCALE GENOMIC DNA]</scope>
    <source>
        <strain evidence="2 3">DSM 14980</strain>
    </source>
</reference>
<dbReference type="InterPro" id="IPR011611">
    <property type="entry name" value="PfkB_dom"/>
</dbReference>
<evidence type="ECO:0000313" key="3">
    <source>
        <dbReference type="Proteomes" id="UP000075670"/>
    </source>
</evidence>
<comment type="caution">
    <text evidence="2">The sequence shown here is derived from an EMBL/GenBank/DDBJ whole genome shotgun (WGS) entry which is preliminary data.</text>
</comment>
<dbReference type="InterPro" id="IPR029056">
    <property type="entry name" value="Ribokinase-like"/>
</dbReference>
<dbReference type="PANTHER" id="PTHR46566">
    <property type="entry name" value="1-PHOSPHOFRUCTOKINASE-RELATED"/>
    <property type="match status" value="1"/>
</dbReference>
<dbReference type="PATRIC" id="fig|1122241.3.peg.515"/>
<evidence type="ECO:0000259" key="1">
    <source>
        <dbReference type="Pfam" id="PF00294"/>
    </source>
</evidence>
<keyword evidence="2" id="KW-0418">Kinase</keyword>
<gene>
    <name evidence="2" type="primary">lacC</name>
    <name evidence="2" type="ORF">MOMUL_04850</name>
</gene>
<dbReference type="EMBL" id="LTBC01000001">
    <property type="protein sequence ID" value="KYH33775.1"/>
    <property type="molecule type" value="Genomic_DNA"/>
</dbReference>
<protein>
    <submittedName>
        <fullName evidence="2">Tagatose-6-phosphate kinase</fullName>
        <ecNumber evidence="2">2.7.1.144</ecNumber>
    </submittedName>
</protein>
<dbReference type="SUPFAM" id="SSF53613">
    <property type="entry name" value="Ribokinase-like"/>
    <property type="match status" value="1"/>
</dbReference>
<proteinExistence type="predicted"/>
<name>A0A151B1I0_9FIRM</name>
<dbReference type="GO" id="GO:0009024">
    <property type="term" value="F:tagatose-6-phosphate kinase activity"/>
    <property type="evidence" value="ECO:0007669"/>
    <property type="project" value="UniProtKB-EC"/>
</dbReference>
<evidence type="ECO:0000313" key="2">
    <source>
        <dbReference type="EMBL" id="KYH33775.1"/>
    </source>
</evidence>
<keyword evidence="3" id="KW-1185">Reference proteome</keyword>
<dbReference type="Pfam" id="PF00294">
    <property type="entry name" value="PfkB"/>
    <property type="match status" value="1"/>
</dbReference>
<dbReference type="AlphaFoldDB" id="A0A151B1I0"/>
<dbReference type="Gene3D" id="3.40.1190.20">
    <property type="match status" value="1"/>
</dbReference>
<dbReference type="EC" id="2.7.1.144" evidence="2"/>
<sequence length="137" mass="15172">MSLKTLSLPKQTVPVWCVTSPAIKEALQERGILADFIEVEGETRVNLKVIDPVKNTETEINENGFIVRNEDLTALERKLEALLARSRMLVLSGSIPAGAPVDFYATLIRQGQRDGVATVLDAEGKPWSTAWRPNPCW</sequence>
<accession>A0A151B1I0</accession>
<dbReference type="PANTHER" id="PTHR46566:SF1">
    <property type="entry name" value="1-PHOSPHOFRUCTOKINASE"/>
    <property type="match status" value="1"/>
</dbReference>
<feature type="domain" description="Carbohydrate kinase PfkB" evidence="1">
    <location>
        <begin position="23"/>
        <end position="124"/>
    </location>
</feature>